<evidence type="ECO:0000256" key="1">
    <source>
        <dbReference type="ARBA" id="ARBA00004123"/>
    </source>
</evidence>
<keyword evidence="7" id="KW-0805">Transcription regulation</keyword>
<dbReference type="PANTHER" id="PTHR10625">
    <property type="entry name" value="HISTONE DEACETYLASE HDAC1-RELATED"/>
    <property type="match status" value="1"/>
</dbReference>
<feature type="domain" description="Histone deacetylase" evidence="11">
    <location>
        <begin position="444"/>
        <end position="756"/>
    </location>
</feature>
<dbReference type="EC" id="3.5.1.98" evidence="3"/>
<evidence type="ECO:0000313" key="13">
    <source>
        <dbReference type="Proteomes" id="UP000038040"/>
    </source>
</evidence>
<evidence type="ECO:0000256" key="5">
    <source>
        <dbReference type="ARBA" id="ARBA00022801"/>
    </source>
</evidence>
<evidence type="ECO:0000256" key="4">
    <source>
        <dbReference type="ARBA" id="ARBA00022491"/>
    </source>
</evidence>
<dbReference type="PRINTS" id="PR01270">
    <property type="entry name" value="HDASUPER"/>
</dbReference>
<protein>
    <recommendedName>
        <fullName evidence="3">histone deacetylase</fullName>
        <ecNumber evidence="3">3.5.1.98</ecNumber>
    </recommendedName>
</protein>
<dbReference type="InterPro" id="IPR023696">
    <property type="entry name" value="Ureohydrolase_dom_sf"/>
</dbReference>
<organism evidence="13 15">
    <name type="scientific">Dracunculus medinensis</name>
    <name type="common">Guinea worm</name>
    <dbReference type="NCBI Taxonomy" id="318479"/>
    <lineage>
        <taxon>Eukaryota</taxon>
        <taxon>Metazoa</taxon>
        <taxon>Ecdysozoa</taxon>
        <taxon>Nematoda</taxon>
        <taxon>Chromadorea</taxon>
        <taxon>Rhabditida</taxon>
        <taxon>Spirurina</taxon>
        <taxon>Dracunculoidea</taxon>
        <taxon>Dracunculidae</taxon>
        <taxon>Dracunculus</taxon>
    </lineage>
</organism>
<evidence type="ECO:0000259" key="11">
    <source>
        <dbReference type="Pfam" id="PF00850"/>
    </source>
</evidence>
<proteinExistence type="inferred from homology"/>
<comment type="catalytic activity">
    <reaction evidence="10">
        <text>N(6)-acetyl-L-lysyl-[histone] + H2O = L-lysyl-[histone] + acetate</text>
        <dbReference type="Rhea" id="RHEA:58196"/>
        <dbReference type="Rhea" id="RHEA-COMP:9845"/>
        <dbReference type="Rhea" id="RHEA-COMP:11338"/>
        <dbReference type="ChEBI" id="CHEBI:15377"/>
        <dbReference type="ChEBI" id="CHEBI:29969"/>
        <dbReference type="ChEBI" id="CHEBI:30089"/>
        <dbReference type="ChEBI" id="CHEBI:61930"/>
        <dbReference type="EC" id="3.5.1.98"/>
    </reaction>
</comment>
<dbReference type="OrthoDB" id="5232919at2759"/>
<dbReference type="PANTHER" id="PTHR10625:SF5">
    <property type="entry name" value="HISTONE DEACETYLASE"/>
    <property type="match status" value="1"/>
</dbReference>
<dbReference type="GO" id="GO:0000118">
    <property type="term" value="C:histone deacetylase complex"/>
    <property type="evidence" value="ECO:0007669"/>
    <property type="project" value="TreeGrafter"/>
</dbReference>
<reference evidence="12 14" key="2">
    <citation type="submission" date="2018-11" db="EMBL/GenBank/DDBJ databases">
        <authorList>
            <consortium name="Pathogen Informatics"/>
        </authorList>
    </citation>
    <scope>NUCLEOTIDE SEQUENCE [LARGE SCALE GENOMIC DNA]</scope>
</reference>
<evidence type="ECO:0000256" key="6">
    <source>
        <dbReference type="ARBA" id="ARBA00022853"/>
    </source>
</evidence>
<keyword evidence="6" id="KW-0156">Chromatin regulator</keyword>
<dbReference type="WBParaSite" id="DME_0000472901-mRNA-1">
    <property type="protein sequence ID" value="DME_0000472901-mRNA-1"/>
    <property type="gene ID" value="DME_0000472901"/>
</dbReference>
<dbReference type="GO" id="GO:0040029">
    <property type="term" value="P:epigenetic regulation of gene expression"/>
    <property type="evidence" value="ECO:0007669"/>
    <property type="project" value="TreeGrafter"/>
</dbReference>
<keyword evidence="9" id="KW-0539">Nucleus</keyword>
<dbReference type="Pfam" id="PF00850">
    <property type="entry name" value="Hist_deacetyl"/>
    <property type="match status" value="1"/>
</dbReference>
<evidence type="ECO:0000256" key="2">
    <source>
        <dbReference type="ARBA" id="ARBA00007738"/>
    </source>
</evidence>
<dbReference type="AlphaFoldDB" id="A0A0N4UBX1"/>
<dbReference type="InterPro" id="IPR037138">
    <property type="entry name" value="His_deacetylse_dom_sf"/>
</dbReference>
<dbReference type="Gene3D" id="3.40.800.20">
    <property type="entry name" value="Histone deacetylase domain"/>
    <property type="match status" value="1"/>
</dbReference>
<gene>
    <name evidence="12" type="ORF">DME_LOCUS8612</name>
</gene>
<dbReference type="InterPro" id="IPR023801">
    <property type="entry name" value="His_deacetylse_dom"/>
</dbReference>
<dbReference type="Proteomes" id="UP000274756">
    <property type="component" value="Unassembled WGS sequence"/>
</dbReference>
<accession>A0A0N4UBX1</accession>
<dbReference type="GO" id="GO:0141221">
    <property type="term" value="F:histone deacetylase activity, hydrolytic mechanism"/>
    <property type="evidence" value="ECO:0007669"/>
    <property type="project" value="UniProtKB-EC"/>
</dbReference>
<reference evidence="15" key="1">
    <citation type="submission" date="2017-02" db="UniProtKB">
        <authorList>
            <consortium name="WormBaseParasite"/>
        </authorList>
    </citation>
    <scope>IDENTIFICATION</scope>
</reference>
<evidence type="ECO:0000313" key="12">
    <source>
        <dbReference type="EMBL" id="VDN58639.1"/>
    </source>
</evidence>
<comment type="subcellular location">
    <subcellularLocation>
        <location evidence="1">Nucleus</location>
    </subcellularLocation>
</comment>
<dbReference type="EMBL" id="UYYG01001170">
    <property type="protein sequence ID" value="VDN58639.1"/>
    <property type="molecule type" value="Genomic_DNA"/>
</dbReference>
<evidence type="ECO:0000256" key="7">
    <source>
        <dbReference type="ARBA" id="ARBA00023015"/>
    </source>
</evidence>
<keyword evidence="14" id="KW-1185">Reference proteome</keyword>
<evidence type="ECO:0000256" key="8">
    <source>
        <dbReference type="ARBA" id="ARBA00023163"/>
    </source>
</evidence>
<dbReference type="Proteomes" id="UP000038040">
    <property type="component" value="Unplaced"/>
</dbReference>
<dbReference type="InterPro" id="IPR000286">
    <property type="entry name" value="HDACs"/>
</dbReference>
<evidence type="ECO:0000256" key="10">
    <source>
        <dbReference type="ARBA" id="ARBA00048287"/>
    </source>
</evidence>
<keyword evidence="4" id="KW-0678">Repressor</keyword>
<dbReference type="SUPFAM" id="SSF52768">
    <property type="entry name" value="Arginase/deacetylase"/>
    <property type="match status" value="1"/>
</dbReference>
<name>A0A0N4UBX1_DRAME</name>
<sequence>MEILEISHFNICQQRRFDLLIQFQRAQLAMQHMNYFQAIHGTTNGTNVGQNEQNIQTLPQNFISQLNSLNSVDTSEDSDNQQFSPTSKENFCIKTRRALPGSGQTISQLTKDRLKNMITTKMNRSRADSNVLISHSSQSSSVTGSGVLPSSSAINSGCAWNNNLDHSTSQKQMIASINAPTSSPHFEPYPIPSTVHASHSGAALPSIYQLRKVNSEPNLKMRIRAKLLSKGSSPIQMHHSSAFTFPLRQNLSNDGDFLMDTGFGSNVSVEQQQSSPLFANAPHLIIPSPSLPNLTSSLQMDMSVLLAQAAHSPFFSMPSLQKTNLLATPPISIIDSILDPVMSSEANNRQSIKMDLRTFYSPIPLGGYPSLLKQQLRDLVLRRKSLVREEPEDEAALDVSLLPRTCDGLSLSSDSADTIILKTGLVYDSLMAKHQCVCGNNNNHVEHGGRVQSIWATLIESGLVDKCERINSRKASLDMLKMAHSPTYVTFFAVSPTACLKMEPTQLPVKSFVQLPCGGIGVDSDTYFNDASTQIAARLAAGCLIELVSQVAEGKVRNGFACIRPPGHHSEYDQAMGFCFFNNVSIAAKYLQHRFQDSYSRIAIIDWDVHHGNGTQLFFESDPSVLYISLHRHDNGNFFPGTGAVTEVGTGAGKGFTVNIPFCGEIMGDCDYLAAWRVVVIPILEQYNPNFILVSAGFDAALGHSQALGGYQLSPQIFGHFTRQLMNFADGRIVLALEGGYDLPSMCECALECVKSLCDNSSGTNGKLSEEALTAIPKQNAQDAIQKVIAIHKRFWPCLASSQGIGMSELHWQTMAQRFATLTV</sequence>
<evidence type="ECO:0000256" key="3">
    <source>
        <dbReference type="ARBA" id="ARBA00012111"/>
    </source>
</evidence>
<keyword evidence="8" id="KW-0804">Transcription</keyword>
<keyword evidence="5" id="KW-0378">Hydrolase</keyword>
<evidence type="ECO:0000256" key="9">
    <source>
        <dbReference type="ARBA" id="ARBA00023242"/>
    </source>
</evidence>
<evidence type="ECO:0000313" key="15">
    <source>
        <dbReference type="WBParaSite" id="DME_0000472901-mRNA-1"/>
    </source>
</evidence>
<dbReference type="STRING" id="318479.A0A0N4UBX1"/>
<evidence type="ECO:0000313" key="14">
    <source>
        <dbReference type="Proteomes" id="UP000274756"/>
    </source>
</evidence>
<comment type="similarity">
    <text evidence="2">Belongs to the histone deacetylase family. HD type 2 subfamily.</text>
</comment>